<dbReference type="AlphaFoldDB" id="A0A136Q2J7"/>
<dbReference type="InterPro" id="IPR007497">
    <property type="entry name" value="SIMPL/DUF541"/>
</dbReference>
<evidence type="ECO:0000256" key="1">
    <source>
        <dbReference type="SAM" id="MobiDB-lite"/>
    </source>
</evidence>
<feature type="compositionally biased region" description="Low complexity" evidence="1">
    <location>
        <begin position="29"/>
        <end position="45"/>
    </location>
</feature>
<sequence length="276" mass="28013">MKKHWILAVLAVLTCALVLAGCDSGAGGPAAEPAPAVTQSAAPAATESPDIASESPAVDTAASAASPSASAGGSTLTVSATESVKKMPDIAYVSIGVRTAGATAKEAQEENAYITQSFLDAVKTQGVAEDDLETQSLNVYEDYENPQQTVVENTYRVTIRDIDTVGTVIDAAVAAGANSSYSLSFDLADRDSVYMEALARAMETVGSKAEAVAQAGGYAIVRPQSITEGSAGYSAEPYLAAESAAMDTGAAKGAATPISPQEIEVSATVTGTYIIE</sequence>
<evidence type="ECO:0008006" key="5">
    <source>
        <dbReference type="Google" id="ProtNLM"/>
    </source>
</evidence>
<keyword evidence="4" id="KW-1185">Reference proteome</keyword>
<dbReference type="Proteomes" id="UP000070366">
    <property type="component" value="Unassembled WGS sequence"/>
</dbReference>
<dbReference type="KEGG" id="cmiu:B1H56_05365"/>
<feature type="compositionally biased region" description="Low complexity" evidence="1">
    <location>
        <begin position="55"/>
        <end position="75"/>
    </location>
</feature>
<keyword evidence="2" id="KW-0732">Signal</keyword>
<dbReference type="RefSeq" id="WP_066518121.1">
    <property type="nucleotide sequence ID" value="NZ_CABMOF010000001.1"/>
</dbReference>
<proteinExistence type="predicted"/>
<feature type="signal peptide" evidence="2">
    <location>
        <begin position="1"/>
        <end position="20"/>
    </location>
</feature>
<dbReference type="Gene3D" id="3.30.70.2970">
    <property type="entry name" value="Protein of unknown function (DUF541), domain 2"/>
    <property type="match status" value="1"/>
</dbReference>
<dbReference type="PANTHER" id="PTHR34387">
    <property type="entry name" value="SLR1258 PROTEIN"/>
    <property type="match status" value="1"/>
</dbReference>
<protein>
    <recommendedName>
        <fullName evidence="5">Outer membrane protein</fullName>
    </recommendedName>
</protein>
<dbReference type="EMBL" id="LSZW01000063">
    <property type="protein sequence ID" value="KXK64736.1"/>
    <property type="molecule type" value="Genomic_DNA"/>
</dbReference>
<feature type="region of interest" description="Disordered" evidence="1">
    <location>
        <begin position="28"/>
        <end position="75"/>
    </location>
</feature>
<dbReference type="OrthoDB" id="9785192at2"/>
<evidence type="ECO:0000256" key="2">
    <source>
        <dbReference type="SAM" id="SignalP"/>
    </source>
</evidence>
<reference evidence="3 4" key="1">
    <citation type="submission" date="2016-02" db="EMBL/GenBank/DDBJ databases">
        <authorList>
            <person name="Wen L."/>
            <person name="He K."/>
            <person name="Yang H."/>
        </authorList>
    </citation>
    <scope>NUCLEOTIDE SEQUENCE [LARGE SCALE GENOMIC DNA]</scope>
    <source>
        <strain evidence="3 4">DSM 22607</strain>
    </source>
</reference>
<dbReference type="Gene3D" id="3.30.110.170">
    <property type="entry name" value="Protein of unknown function (DUF541), domain 1"/>
    <property type="match status" value="1"/>
</dbReference>
<dbReference type="PANTHER" id="PTHR34387:SF1">
    <property type="entry name" value="PERIPLASMIC IMMUNOGENIC PROTEIN"/>
    <property type="match status" value="1"/>
</dbReference>
<gene>
    <name evidence="3" type="ORF">HMPREF3293_01974</name>
</gene>
<dbReference type="Pfam" id="PF04402">
    <property type="entry name" value="SIMPL"/>
    <property type="match status" value="1"/>
</dbReference>
<feature type="chain" id="PRO_5039506797" description="Outer membrane protein" evidence="2">
    <location>
        <begin position="21"/>
        <end position="276"/>
    </location>
</feature>
<dbReference type="PROSITE" id="PS51257">
    <property type="entry name" value="PROKAR_LIPOPROTEIN"/>
    <property type="match status" value="1"/>
</dbReference>
<accession>A0A136Q2J7</accession>
<evidence type="ECO:0000313" key="3">
    <source>
        <dbReference type="EMBL" id="KXK64736.1"/>
    </source>
</evidence>
<dbReference type="GO" id="GO:0006974">
    <property type="term" value="P:DNA damage response"/>
    <property type="evidence" value="ECO:0007669"/>
    <property type="project" value="TreeGrafter"/>
</dbReference>
<dbReference type="STRING" id="626937.HMPREF3293_01974"/>
<name>A0A136Q2J7_9FIRM</name>
<organism evidence="3 4">
    <name type="scientific">Christensenella minuta</name>
    <dbReference type="NCBI Taxonomy" id="626937"/>
    <lineage>
        <taxon>Bacteria</taxon>
        <taxon>Bacillati</taxon>
        <taxon>Bacillota</taxon>
        <taxon>Clostridia</taxon>
        <taxon>Christensenellales</taxon>
        <taxon>Christensenellaceae</taxon>
        <taxon>Christensenella</taxon>
    </lineage>
</organism>
<comment type="caution">
    <text evidence="3">The sequence shown here is derived from an EMBL/GenBank/DDBJ whole genome shotgun (WGS) entry which is preliminary data.</text>
</comment>
<evidence type="ECO:0000313" key="4">
    <source>
        <dbReference type="Proteomes" id="UP000070366"/>
    </source>
</evidence>
<dbReference type="InterPro" id="IPR052022">
    <property type="entry name" value="26kDa_periplasmic_antigen"/>
</dbReference>